<feature type="domain" description="DUF6129" evidence="1">
    <location>
        <begin position="26"/>
        <end position="73"/>
    </location>
</feature>
<dbReference type="AlphaFoldDB" id="A0A975MNE5"/>
<evidence type="ECO:0000259" key="1">
    <source>
        <dbReference type="Pfam" id="PF19624"/>
    </source>
</evidence>
<evidence type="ECO:0000313" key="2">
    <source>
        <dbReference type="EMBL" id="QWF70990.1"/>
    </source>
</evidence>
<evidence type="ECO:0000313" key="3">
    <source>
        <dbReference type="Proteomes" id="UP000676649"/>
    </source>
</evidence>
<proteinExistence type="predicted"/>
<name>A0A975MNE5_9GAMM</name>
<gene>
    <name evidence="2" type="ORF">KEF85_00360</name>
</gene>
<sequence length="89" mass="9979">MTINPELLQNLAEKISSATLNETLISAVRSEYPGIHFTYCMEDDIPNHDPIVEHPGFNLYLVDGRDHCLCLTRNFDHATGIVIAEVIPD</sequence>
<dbReference type="Pfam" id="PF19624">
    <property type="entry name" value="DUF6129"/>
    <property type="match status" value="1"/>
</dbReference>
<reference evidence="2" key="1">
    <citation type="submission" date="2021-04" db="EMBL/GenBank/DDBJ databases">
        <title>Draft genome sequence data of methanotrophic Methylovulum sp. strain S1L and Methylomonas sp. strain S2AM isolated from boreal lake water columns.</title>
        <authorList>
            <person name="Rissanen A.J."/>
            <person name="Mangayil R."/>
            <person name="Svenning M.M."/>
            <person name="Khanongnuch R."/>
        </authorList>
    </citation>
    <scope>NUCLEOTIDE SEQUENCE</scope>
    <source>
        <strain evidence="2">S2AM</strain>
    </source>
</reference>
<dbReference type="Proteomes" id="UP000676649">
    <property type="component" value="Chromosome"/>
</dbReference>
<accession>A0A975MNE5</accession>
<dbReference type="KEGG" id="mpad:KEF85_00360"/>
<organism evidence="2 3">
    <name type="scientific">Methylomonas paludis</name>
    <dbReference type="NCBI Taxonomy" id="1173101"/>
    <lineage>
        <taxon>Bacteria</taxon>
        <taxon>Pseudomonadati</taxon>
        <taxon>Pseudomonadota</taxon>
        <taxon>Gammaproteobacteria</taxon>
        <taxon>Methylococcales</taxon>
        <taxon>Methylococcaceae</taxon>
        <taxon>Methylomonas</taxon>
    </lineage>
</organism>
<dbReference type="InterPro" id="IPR046132">
    <property type="entry name" value="DUF6129"/>
</dbReference>
<protein>
    <recommendedName>
        <fullName evidence="1">DUF6129 domain-containing protein</fullName>
    </recommendedName>
</protein>
<dbReference type="EMBL" id="CP073754">
    <property type="protein sequence ID" value="QWF70990.1"/>
    <property type="molecule type" value="Genomic_DNA"/>
</dbReference>
<dbReference type="RefSeq" id="WP_215582519.1">
    <property type="nucleotide sequence ID" value="NZ_CP073754.1"/>
</dbReference>
<keyword evidence="3" id="KW-1185">Reference proteome</keyword>